<feature type="transmembrane region" description="Helical" evidence="2">
    <location>
        <begin position="445"/>
        <end position="465"/>
    </location>
</feature>
<proteinExistence type="inferred from homology"/>
<feature type="transmembrane region" description="Helical" evidence="2">
    <location>
        <begin position="369"/>
        <end position="389"/>
    </location>
</feature>
<feature type="transmembrane region" description="Helical" evidence="2">
    <location>
        <begin position="548"/>
        <end position="567"/>
    </location>
</feature>
<comment type="similarity">
    <text evidence="1">Belongs to the outer membrane factor (OMF) (TC 1.B.17) family.</text>
</comment>
<dbReference type="InterPro" id="IPR003423">
    <property type="entry name" value="OMP_efflux"/>
</dbReference>
<keyword evidence="2" id="KW-1133">Transmembrane helix</keyword>
<feature type="transmembrane region" description="Helical" evidence="2">
    <location>
        <begin position="342"/>
        <end position="362"/>
    </location>
</feature>
<name>A0A939GBJ8_9BACT</name>
<dbReference type="Gene3D" id="3.30.70.1430">
    <property type="entry name" value="Multidrug efflux transporter AcrB pore domain"/>
    <property type="match status" value="2"/>
</dbReference>
<feature type="transmembrane region" description="Helical" evidence="2">
    <location>
        <begin position="395"/>
        <end position="416"/>
    </location>
</feature>
<feature type="domain" description="SSD" evidence="3">
    <location>
        <begin position="368"/>
        <end position="502"/>
    </location>
</feature>
<feature type="transmembrane region" description="Helical" evidence="2">
    <location>
        <begin position="477"/>
        <end position="495"/>
    </location>
</feature>
<feature type="transmembrane region" description="Helical" evidence="2">
    <location>
        <begin position="929"/>
        <end position="950"/>
    </location>
</feature>
<dbReference type="RefSeq" id="WP_207363430.1">
    <property type="nucleotide sequence ID" value="NZ_JAFMYV010000002.1"/>
</dbReference>
<dbReference type="SUPFAM" id="SSF82866">
    <property type="entry name" value="Multidrug efflux transporter AcrB transmembrane domain"/>
    <property type="match status" value="2"/>
</dbReference>
<dbReference type="Gene3D" id="3.30.2090.10">
    <property type="entry name" value="Multidrug efflux transporter AcrB TolC docking domain, DN and DC subdomains"/>
    <property type="match status" value="2"/>
</dbReference>
<dbReference type="Gene3D" id="1.20.1600.10">
    <property type="entry name" value="Outer membrane efflux proteins (OEP)"/>
    <property type="match status" value="1"/>
</dbReference>
<evidence type="ECO:0000256" key="1">
    <source>
        <dbReference type="ARBA" id="ARBA00007613"/>
    </source>
</evidence>
<feature type="transmembrane region" description="Helical" evidence="2">
    <location>
        <begin position="877"/>
        <end position="896"/>
    </location>
</feature>
<dbReference type="SUPFAM" id="SSF56954">
    <property type="entry name" value="Outer membrane efflux proteins (OEP)"/>
    <property type="match status" value="1"/>
</dbReference>
<evidence type="ECO:0000313" key="4">
    <source>
        <dbReference type="EMBL" id="MBO0935869.1"/>
    </source>
</evidence>
<dbReference type="Proteomes" id="UP000664034">
    <property type="component" value="Unassembled WGS sequence"/>
</dbReference>
<dbReference type="InterPro" id="IPR000731">
    <property type="entry name" value="SSD"/>
</dbReference>
<dbReference type="GO" id="GO:0015562">
    <property type="term" value="F:efflux transmembrane transporter activity"/>
    <property type="evidence" value="ECO:0007669"/>
    <property type="project" value="InterPro"/>
</dbReference>
<keyword evidence="2" id="KW-0472">Membrane</keyword>
<gene>
    <name evidence="4" type="ORF">J2I47_04850</name>
</gene>
<accession>A0A939GBJ8</accession>
<dbReference type="GO" id="GO:0005886">
    <property type="term" value="C:plasma membrane"/>
    <property type="evidence" value="ECO:0007669"/>
    <property type="project" value="TreeGrafter"/>
</dbReference>
<feature type="transmembrane region" description="Helical" evidence="2">
    <location>
        <begin position="12"/>
        <end position="30"/>
    </location>
</feature>
<evidence type="ECO:0000256" key="2">
    <source>
        <dbReference type="SAM" id="Phobius"/>
    </source>
</evidence>
<dbReference type="Pfam" id="PF02321">
    <property type="entry name" value="OEP"/>
    <property type="match status" value="2"/>
</dbReference>
<dbReference type="EMBL" id="JAFMYV010000002">
    <property type="protein sequence ID" value="MBO0935869.1"/>
    <property type="molecule type" value="Genomic_DNA"/>
</dbReference>
<dbReference type="Gene3D" id="3.30.70.1440">
    <property type="entry name" value="Multidrug efflux transporter AcrB pore domain"/>
    <property type="match status" value="1"/>
</dbReference>
<dbReference type="InterPro" id="IPR027463">
    <property type="entry name" value="AcrB_DN_DC_subdom"/>
</dbReference>
<keyword evidence="2" id="KW-0812">Transmembrane</keyword>
<evidence type="ECO:0000259" key="3">
    <source>
        <dbReference type="PROSITE" id="PS50156"/>
    </source>
</evidence>
<comment type="caution">
    <text evidence="4">The sequence shown here is derived from an EMBL/GenBank/DDBJ whole genome shotgun (WGS) entry which is preliminary data.</text>
</comment>
<evidence type="ECO:0000313" key="5">
    <source>
        <dbReference type="Proteomes" id="UP000664034"/>
    </source>
</evidence>
<dbReference type="PANTHER" id="PTHR32063">
    <property type="match status" value="1"/>
</dbReference>
<reference evidence="4" key="1">
    <citation type="submission" date="2021-03" db="EMBL/GenBank/DDBJ databases">
        <title>Fibrella sp. HMF5335 genome sequencing and assembly.</title>
        <authorList>
            <person name="Kang H."/>
            <person name="Kim H."/>
            <person name="Bae S."/>
            <person name="Joh K."/>
        </authorList>
    </citation>
    <scope>NUCLEOTIDE SEQUENCE</scope>
    <source>
        <strain evidence="4">HMF5335</strain>
    </source>
</reference>
<sequence>MKLTLLSITRPILVIVLFVVLGILGLYSYTQMRYELLPNMSIPFIIVTTPYPGASPAEVETGLTKPIEDAVSSADRIKRVTSLSLENVSVVMVEFKHDVDVDKAQQDVQRKVNTVTGTLPTGAKTPTLDRFSLTERPVVQLAANSKLSDLELGTLLKTQIKPRLSQVAGVGQVQFVGLPEAEVSIALDAARLRALNLSTLQVVGAIRAANLNVPSGNVRDADAAYSVRVVGKTDALDHLRDIVVYRSPAGQKVLLGDVAAISLTPKELENRSRYMVASDTAQPEGHAAVGILVKKQAGANNVEVSAAVRRTLTQLEKDYASAGLHFTVAQDGSEFTLAAATAVNHDLMLAIGLVALVMFVFLHSLRSSLIVMVAIPASLLSTFIFMNLLGFSLNLLTLLALSLVIGILVDDSIVVLESIYQRMEKDGVSSDDDRKAAALNGRGDIGFAAIAITLVDVVVFVPLSFSPGLVGDLVREFSLVVVISTLFSLLVSFTLTPMIASRFGKVEHLTRDTLMGRFGLGFERQFARLSAAYMRLLRRTLHYRKTTVLITLGLFLTALMLPGAGFIGGEFMAPADKGEINVVLQFPEGYKLEQTDAMAKQFEQKLYRLPDVRRVFTNVGANPEGWSSLPTSKNAVEFAVAFSPRNERDKDLNTLTREVKELAVQVPGARVRAYPLGLLGSDGAAPILLMVSGTNRDVLRRETTRLTEAIRQIPGTADVRFSGNVRKPELAITVDQEKLARYGLTTEAVGMAIRTALAGFDDLTMQQDNQTVTMRVRFAEAFRNRTEQIGQLTLTNAYGQPVELRQVATVRETFDPAILERKDRDNSMTITSQAVGRPSGDIGGDIQKAVADLKLDPSVQITYGGDLEMQDDSFGKLGLMFLAAIVFMYLVMVALYNSWAYPFVVLFSIPVALFGALFALALSMNSLNVFTILGLIMMLGLVAKNAILLVERTNENRERGLTVVDALLEAGHVRLRPILMTTLAMVIGMLPIALATGPGAEQKTGLAWALIGGLSSSMFLTLIFVPVVYYYVARLIEGRKGGGRKEEQGAPLAEKRRLIQAELAVVALLLLAGNTLAQPVPPSSISPSSVPFPLSLRQAANLVRQQNGEVRVARLGAQKADALIDETRRLGLPTVNGTVQYQRNISAPVFFFPAFSITPDGGFSLDNTRMTPVTAALQNQYNAGLTVGMPLVQPSLRVARRQATVGQQVALEQERAVTNRQLADVKKLYLNTLLAKEQRVLIAQSIGRAEQALREVRNLYRAQLVTDADTLRAFVEVENLRPTLSKLDRSVRLLKGQLLVLTGLPADTDLMLTDSLTYPDAAIVAEEASIEGAYTQRPELRQLALGVAASELQEQLEQVRRRPTLNAFGQVGTLSQTGSFRFSDSRWPVVSFVGLQLNVPIVNAATAPKIQQARLAQQQAQEQLRYTRTAIANEVRSCLYALDEARDRIRAQAGVVRAAERSYTRTESRYRQGLTKLGDLTDAELALRQAQTNRLQAIYDYQVAQVELERAKGEVE</sequence>
<dbReference type="InterPro" id="IPR001036">
    <property type="entry name" value="Acrflvin-R"/>
</dbReference>
<feature type="transmembrane region" description="Helical" evidence="2">
    <location>
        <begin position="1006"/>
        <end position="1032"/>
    </location>
</feature>
<dbReference type="SUPFAM" id="SSF82693">
    <property type="entry name" value="Multidrug efflux transporter AcrB pore domain, PN1, PN2, PC1 and PC2 subdomains"/>
    <property type="match status" value="3"/>
</dbReference>
<dbReference type="Gene3D" id="1.20.1640.10">
    <property type="entry name" value="Multidrug efflux transporter AcrB transmembrane domain"/>
    <property type="match status" value="2"/>
</dbReference>
<dbReference type="PRINTS" id="PR00702">
    <property type="entry name" value="ACRIFLAVINRP"/>
</dbReference>
<dbReference type="PANTHER" id="PTHR32063:SF0">
    <property type="entry name" value="SWARMING MOTILITY PROTEIN SWRC"/>
    <property type="match status" value="1"/>
</dbReference>
<dbReference type="Pfam" id="PF00873">
    <property type="entry name" value="ACR_tran"/>
    <property type="match status" value="1"/>
</dbReference>
<keyword evidence="5" id="KW-1185">Reference proteome</keyword>
<feature type="transmembrane region" description="Helical" evidence="2">
    <location>
        <begin position="903"/>
        <end position="923"/>
    </location>
</feature>
<dbReference type="SUPFAM" id="SSF82714">
    <property type="entry name" value="Multidrug efflux transporter AcrB TolC docking domain, DN and DC subdomains"/>
    <property type="match status" value="2"/>
</dbReference>
<feature type="transmembrane region" description="Helical" evidence="2">
    <location>
        <begin position="978"/>
        <end position="1000"/>
    </location>
</feature>
<dbReference type="Gene3D" id="3.30.70.1320">
    <property type="entry name" value="Multidrug efflux transporter AcrB pore domain like"/>
    <property type="match status" value="1"/>
</dbReference>
<dbReference type="PROSITE" id="PS50156">
    <property type="entry name" value="SSD"/>
    <property type="match status" value="1"/>
</dbReference>
<feature type="transmembrane region" description="Helical" evidence="2">
    <location>
        <begin position="1058"/>
        <end position="1077"/>
    </location>
</feature>
<protein>
    <submittedName>
        <fullName evidence="4">Efflux RND transporter permease subunit</fullName>
    </submittedName>
</protein>
<dbReference type="GO" id="GO:0042910">
    <property type="term" value="F:xenobiotic transmembrane transporter activity"/>
    <property type="evidence" value="ECO:0007669"/>
    <property type="project" value="TreeGrafter"/>
</dbReference>
<organism evidence="4 5">
    <name type="scientific">Fibrella rubiginis</name>
    <dbReference type="NCBI Taxonomy" id="2817060"/>
    <lineage>
        <taxon>Bacteria</taxon>
        <taxon>Pseudomonadati</taxon>
        <taxon>Bacteroidota</taxon>
        <taxon>Cytophagia</taxon>
        <taxon>Cytophagales</taxon>
        <taxon>Spirosomataceae</taxon>
        <taxon>Fibrella</taxon>
    </lineage>
</organism>